<evidence type="ECO:0000256" key="3">
    <source>
        <dbReference type="ARBA" id="ARBA00017206"/>
    </source>
</evidence>
<evidence type="ECO:0000256" key="1">
    <source>
        <dbReference type="ARBA" id="ARBA00004120"/>
    </source>
</evidence>
<gene>
    <name evidence="10" type="primary">LOC100205976</name>
</gene>
<dbReference type="GeneID" id="100205976"/>
<feature type="compositionally biased region" description="Polar residues" evidence="8">
    <location>
        <begin position="35"/>
        <end position="45"/>
    </location>
</feature>
<dbReference type="InterPro" id="IPR022088">
    <property type="entry name" value="Intraflagellar_transp_cmplxB"/>
</dbReference>
<keyword evidence="9" id="KW-1185">Reference proteome</keyword>
<dbReference type="PANTHER" id="PTHR13376">
    <property type="entry name" value="INTRAFLAGELLAR TRANSPORT PROTEIN 46 HOMOLOG"/>
    <property type="match status" value="1"/>
</dbReference>
<feature type="region of interest" description="Disordered" evidence="8">
    <location>
        <begin position="1"/>
        <end position="129"/>
    </location>
</feature>
<proteinExistence type="inferred from homology"/>
<evidence type="ECO:0000256" key="2">
    <source>
        <dbReference type="ARBA" id="ARBA00007700"/>
    </source>
</evidence>
<evidence type="ECO:0000313" key="9">
    <source>
        <dbReference type="Proteomes" id="UP001652625"/>
    </source>
</evidence>
<dbReference type="Proteomes" id="UP001652625">
    <property type="component" value="Chromosome 01"/>
</dbReference>
<dbReference type="RefSeq" id="XP_065645099.1">
    <property type="nucleotide sequence ID" value="XM_065789027.1"/>
</dbReference>
<keyword evidence="5" id="KW-0969">Cilium</keyword>
<dbReference type="Pfam" id="PF12317">
    <property type="entry name" value="IFT46_B_C"/>
    <property type="match status" value="1"/>
</dbReference>
<evidence type="ECO:0000256" key="6">
    <source>
        <dbReference type="ARBA" id="ARBA00023212"/>
    </source>
</evidence>
<reference evidence="10" key="2">
    <citation type="submission" date="2025-08" db="UniProtKB">
        <authorList>
            <consortium name="RefSeq"/>
        </authorList>
    </citation>
    <scope>IDENTIFICATION</scope>
</reference>
<keyword evidence="7" id="KW-0966">Cell projection</keyword>
<evidence type="ECO:0000256" key="4">
    <source>
        <dbReference type="ARBA" id="ARBA00022490"/>
    </source>
</evidence>
<comment type="subcellular location">
    <subcellularLocation>
        <location evidence="1">Cytoplasm</location>
        <location evidence="1">Cytoskeleton</location>
        <location evidence="1">Cilium basal body</location>
    </subcellularLocation>
</comment>
<keyword evidence="6" id="KW-0206">Cytoskeleton</keyword>
<organism evidence="9 10">
    <name type="scientific">Hydra vulgaris</name>
    <name type="common">Hydra</name>
    <name type="synonym">Hydra attenuata</name>
    <dbReference type="NCBI Taxonomy" id="6087"/>
    <lineage>
        <taxon>Eukaryota</taxon>
        <taxon>Metazoa</taxon>
        <taxon>Cnidaria</taxon>
        <taxon>Hydrozoa</taxon>
        <taxon>Hydroidolina</taxon>
        <taxon>Anthoathecata</taxon>
        <taxon>Aplanulata</taxon>
        <taxon>Hydridae</taxon>
        <taxon>Hydra</taxon>
    </lineage>
</organism>
<reference evidence="9" key="1">
    <citation type="submission" date="2025-05" db="UniProtKB">
        <authorList>
            <consortium name="RefSeq"/>
        </authorList>
    </citation>
    <scope>NUCLEOTIDE SEQUENCE [LARGE SCALE GENOMIC DNA]</scope>
</reference>
<dbReference type="PANTHER" id="PTHR13376:SF0">
    <property type="entry name" value="INTRAFLAGELLAR TRANSPORT PROTEIN 46 HOMOLOG"/>
    <property type="match status" value="1"/>
</dbReference>
<comment type="similarity">
    <text evidence="2">Belongs to the IFT46 family.</text>
</comment>
<feature type="compositionally biased region" description="Acidic residues" evidence="8">
    <location>
        <begin position="59"/>
        <end position="68"/>
    </location>
</feature>
<evidence type="ECO:0000256" key="7">
    <source>
        <dbReference type="ARBA" id="ARBA00023273"/>
    </source>
</evidence>
<evidence type="ECO:0000256" key="8">
    <source>
        <dbReference type="SAM" id="MobiDB-lite"/>
    </source>
</evidence>
<evidence type="ECO:0000313" key="10">
    <source>
        <dbReference type="RefSeq" id="XP_065645099.1"/>
    </source>
</evidence>
<feature type="compositionally biased region" description="Acidic residues" evidence="8">
    <location>
        <begin position="100"/>
        <end position="120"/>
    </location>
</feature>
<keyword evidence="4" id="KW-0963">Cytoplasm</keyword>
<sequence>MANSNSNSDKKVHVLNQPYDESVSVGDDEEIESELSPTPRVQITSKFRKPEQMATSIEASEDEFDDENSAFVEPKDKLKQSRPPKAGSGQRPVGGHVIEASDDDDDEEDGSESSEDEDEKEGIHVKGAYDPTEFEHLPVSKEIKELFQYIVRYVPQTIDLDYKLRPFIPEYIPAVGDIDAFLKVTRPDGKPETLGIRILDEPAAEQSDPTVLDLQLRSISKQTSAKQTIVRSIEDPDKNPKAIDSWITNIVKLHREKPPQNVHYTKPMPDIEKLMQEWPPEFEELLNNLKLPSADIECELAEYIDIICAIVDIPVYANRIQSLHLLFTLYSEFKNSQHFNQLAKRNVISNDLKNTGNKQNPSISYE</sequence>
<name>A0ABM4B8A1_HYDVU</name>
<evidence type="ECO:0000256" key="5">
    <source>
        <dbReference type="ARBA" id="ARBA00023069"/>
    </source>
</evidence>
<accession>A0ABM4B8A1</accession>
<protein>
    <recommendedName>
        <fullName evidence="3">Intraflagellar transport protein 46 homolog</fullName>
    </recommendedName>
</protein>